<evidence type="ECO:0000313" key="3">
    <source>
        <dbReference type="EMBL" id="MSE08326.1"/>
    </source>
</evidence>
<evidence type="ECO:0000313" key="2">
    <source>
        <dbReference type="EMBL" id="MSE05713.1"/>
    </source>
</evidence>
<dbReference type="InterPro" id="IPR013783">
    <property type="entry name" value="Ig-like_fold"/>
</dbReference>
<protein>
    <submittedName>
        <fullName evidence="2">Phage tail protein</fullName>
    </submittedName>
</protein>
<dbReference type="AlphaFoldDB" id="A0A6A8LR79"/>
<gene>
    <name evidence="3" type="ORF">GKC33_06290</name>
    <name evidence="2" type="ORF">GKC34_07800</name>
</gene>
<dbReference type="Proteomes" id="UP000467635">
    <property type="component" value="Unassembled WGS sequence"/>
</dbReference>
<dbReference type="SUPFAM" id="SSF49265">
    <property type="entry name" value="Fibronectin type III"/>
    <property type="match status" value="1"/>
</dbReference>
<reference evidence="4 5" key="1">
    <citation type="submission" date="2019-11" db="EMBL/GenBank/DDBJ databases">
        <title>Draft Genome Sequence of Plant Growth-Promoting Rhizosphere-Associated Bacteria.</title>
        <authorList>
            <person name="Vasilyev I.Y."/>
            <person name="Radchenko V."/>
            <person name="Ilnitskaya E.V."/>
        </authorList>
    </citation>
    <scope>NUCLEOTIDE SEQUENCE [LARGE SCALE GENOMIC DNA]</scope>
    <source>
        <strain evidence="3 5">VRA_01-1sq_f</strain>
        <strain evidence="2 4">VRA_1sq_f</strain>
    </source>
</reference>
<dbReference type="Proteomes" id="UP000437575">
    <property type="component" value="Unassembled WGS sequence"/>
</dbReference>
<dbReference type="InterPro" id="IPR003961">
    <property type="entry name" value="FN3_dom"/>
</dbReference>
<sequence length="169" mass="17757">MKYYIYQGLGDSGELTKIATVSDVKTYTVTGLEANTKYRFAVSAYNGLRESAKSNIITVTTAQIPVQSITLAISKTSFEVGETTKITVTLTPPNQTSGTPTLASTNSKVATVDNSGNLRAVAVGTTTITATLGGKTSNMLTIQVYEALVNVSNLTSSNVTANSVTLSWT</sequence>
<organism evidence="2 4">
    <name type="scientific">Ligilactobacillus salivarius</name>
    <dbReference type="NCBI Taxonomy" id="1624"/>
    <lineage>
        <taxon>Bacteria</taxon>
        <taxon>Bacillati</taxon>
        <taxon>Bacillota</taxon>
        <taxon>Bacilli</taxon>
        <taxon>Lactobacillales</taxon>
        <taxon>Lactobacillaceae</taxon>
        <taxon>Ligilactobacillus</taxon>
    </lineage>
</organism>
<dbReference type="SUPFAM" id="SSF49373">
    <property type="entry name" value="Invasin/intimin cell-adhesion fragments"/>
    <property type="match status" value="1"/>
</dbReference>
<dbReference type="PROSITE" id="PS50853">
    <property type="entry name" value="FN3"/>
    <property type="match status" value="1"/>
</dbReference>
<dbReference type="EMBL" id="WKKZ01000367">
    <property type="protein sequence ID" value="MSE05713.1"/>
    <property type="molecule type" value="Genomic_DNA"/>
</dbReference>
<evidence type="ECO:0000313" key="5">
    <source>
        <dbReference type="Proteomes" id="UP000467635"/>
    </source>
</evidence>
<dbReference type="Gene3D" id="2.60.40.10">
    <property type="entry name" value="Immunoglobulins"/>
    <property type="match status" value="1"/>
</dbReference>
<dbReference type="Pfam" id="PF00041">
    <property type="entry name" value="fn3"/>
    <property type="match status" value="1"/>
</dbReference>
<accession>A0A6A8LR79</accession>
<dbReference type="InterPro" id="IPR036116">
    <property type="entry name" value="FN3_sf"/>
</dbReference>
<evidence type="ECO:0000259" key="1">
    <source>
        <dbReference type="PROSITE" id="PS50853"/>
    </source>
</evidence>
<dbReference type="Pfam" id="PF02368">
    <property type="entry name" value="Big_2"/>
    <property type="match status" value="1"/>
</dbReference>
<evidence type="ECO:0000313" key="4">
    <source>
        <dbReference type="Proteomes" id="UP000437575"/>
    </source>
</evidence>
<name>A0A6A8LR79_9LACO</name>
<dbReference type="CDD" id="cd00063">
    <property type="entry name" value="FN3"/>
    <property type="match status" value="1"/>
</dbReference>
<dbReference type="EMBL" id="WKKX01000237">
    <property type="protein sequence ID" value="MSE08326.1"/>
    <property type="molecule type" value="Genomic_DNA"/>
</dbReference>
<proteinExistence type="predicted"/>
<comment type="caution">
    <text evidence="2">The sequence shown here is derived from an EMBL/GenBank/DDBJ whole genome shotgun (WGS) entry which is preliminary data.</text>
</comment>
<dbReference type="InterPro" id="IPR003343">
    <property type="entry name" value="Big_2"/>
</dbReference>
<dbReference type="SMART" id="SM00635">
    <property type="entry name" value="BID_2"/>
    <property type="match status" value="1"/>
</dbReference>
<feature type="domain" description="Fibronectin type-III" evidence="1">
    <location>
        <begin position="1"/>
        <end position="64"/>
    </location>
</feature>
<dbReference type="InterPro" id="IPR008964">
    <property type="entry name" value="Invasin/intimin_cell_adhesion"/>
</dbReference>
<dbReference type="Gene3D" id="2.60.40.1080">
    <property type="match status" value="1"/>
</dbReference>